<keyword evidence="3" id="KW-1185">Reference proteome</keyword>
<name>A0ABP0EM44_9ASCO</name>
<dbReference type="Proteomes" id="UP001497600">
    <property type="component" value="Chromosome H"/>
</dbReference>
<feature type="domain" description="Transcription factor IIIC 90kDa subunit N-terminal" evidence="1">
    <location>
        <begin position="22"/>
        <end position="474"/>
    </location>
</feature>
<reference evidence="2 3" key="1">
    <citation type="submission" date="2024-01" db="EMBL/GenBank/DDBJ databases">
        <authorList>
            <consortium name="Genoscope - CEA"/>
            <person name="William W."/>
        </authorList>
    </citation>
    <scope>NUCLEOTIDE SEQUENCE [LARGE SCALE GENOMIC DNA]</scope>
    <source>
        <strain evidence="2 3">29B2s-10</strain>
    </source>
</reference>
<protein>
    <recommendedName>
        <fullName evidence="1">Transcription factor IIIC 90kDa subunit N-terminal domain-containing protein</fullName>
    </recommendedName>
</protein>
<gene>
    <name evidence="2" type="ORF">CAAN4_H25356</name>
</gene>
<evidence type="ECO:0000313" key="3">
    <source>
        <dbReference type="Proteomes" id="UP001497600"/>
    </source>
</evidence>
<proteinExistence type="predicted"/>
<evidence type="ECO:0000259" key="1">
    <source>
        <dbReference type="Pfam" id="PF12657"/>
    </source>
</evidence>
<evidence type="ECO:0000313" key="2">
    <source>
        <dbReference type="EMBL" id="CAK7922323.1"/>
    </source>
</evidence>
<dbReference type="EMBL" id="OZ004260">
    <property type="protein sequence ID" value="CAK7922323.1"/>
    <property type="molecule type" value="Genomic_DNA"/>
</dbReference>
<accession>A0ABP0EM44</accession>
<dbReference type="Pfam" id="PF12657">
    <property type="entry name" value="TFIIIC_delta"/>
    <property type="match status" value="1"/>
</dbReference>
<dbReference type="InterPro" id="IPR024761">
    <property type="entry name" value="TFIIIC_delta_N"/>
</dbReference>
<sequence length="753" mass="85124">MIRGITVPRANVAPAICDPVQWSGNSQLAINNGSSLTVLDPVLPSLHSSIVSPQLSTIHNGSDSGSNKREKSQAVLDARVLFDVTGILHAEDISTWELRKFQNIEVSTYDEPFSFGKFADPSIVAHKWSPLSSQSKNAYLAVLLNTSELLILERTASATTAYSIKYNVFDQLVSELNLEDTNEIKVTKDQYLSLKVVSFDITKINRSGSSLMILSLGLADGSVSVYAMLDTGLQKLGNIPFDPNSPVIKMEWSDSITEPGLDGTFLHSAFVAVVTSSFEVSSRRIYFFDDYIHYNDKATVQGRSRYMVSQLHWHGDHIIVADTRKITVNSAHADGFYTQTYELSNNSLVTGLIMSRRSANILDIQVAHESGQFDHVRFDILLPYVSPYQLVEKSSLSPLKRFVSQSLYKFQLSNSNAVGNEDNTNHPYLNDTVEGKFINFGTKLHDGVIAIVSRVVPKRALNYTILSKADFHVDFIPLHTLYPPETKFKEHIEPGTAVGWFIPFWIKTFQEIPQIPVTQLDQPELIKSYLDKLDAFKSQYFSSGIPNFALGYDFYQGLMINFSNNEDVFQLQLRYNFNNISLNTFNLISNNELINDAIKSINIENSEIEQTIFNQIGKIVLSAQSSEFELDNFMRLSYYVLSTFPEKESYFESDQISNESEVTINTQFLSESFRVDTNAPITRNSVKSFTEHEWSRCKLTLLPLIQLNNKTSETGSFNYVLDEYYSDSWLVKELLVNLNYCAYSGNRTFKKKK</sequence>
<organism evidence="2 3">
    <name type="scientific">[Candida] anglica</name>
    <dbReference type="NCBI Taxonomy" id="148631"/>
    <lineage>
        <taxon>Eukaryota</taxon>
        <taxon>Fungi</taxon>
        <taxon>Dikarya</taxon>
        <taxon>Ascomycota</taxon>
        <taxon>Saccharomycotina</taxon>
        <taxon>Pichiomycetes</taxon>
        <taxon>Debaryomycetaceae</taxon>
        <taxon>Kurtzmaniella</taxon>
    </lineage>
</organism>